<accession>A0ABW4HDP4</accession>
<dbReference type="Pfam" id="PF06835">
    <property type="entry name" value="LptC"/>
    <property type="match status" value="1"/>
</dbReference>
<comment type="caution">
    <text evidence="1">The sequence shown here is derived from an EMBL/GenBank/DDBJ whole genome shotgun (WGS) entry which is preliminary data.</text>
</comment>
<dbReference type="EMBL" id="JBHUDZ010000012">
    <property type="protein sequence ID" value="MFD1603624.1"/>
    <property type="molecule type" value="Genomic_DNA"/>
</dbReference>
<protein>
    <submittedName>
        <fullName evidence="1">LPS export ABC transporter periplasmic protein LptC</fullName>
    </submittedName>
</protein>
<dbReference type="RefSeq" id="WP_379815035.1">
    <property type="nucleotide sequence ID" value="NZ_JBHUDZ010000012.1"/>
</dbReference>
<dbReference type="PROSITE" id="PS51257">
    <property type="entry name" value="PROKAR_LIPOPROTEIN"/>
    <property type="match status" value="1"/>
</dbReference>
<gene>
    <name evidence="1" type="primary">lptC</name>
    <name evidence="1" type="ORF">ACFSC2_12840</name>
</gene>
<proteinExistence type="predicted"/>
<sequence>MNLPKRYSILFVTVIAVTMFFGCESNFKEVQKINFSEFVPASDADTVNIKYTDSGRISTVLISPKMLDYSNLDFPFTEFPKGVDVTLYDKKQKRTFITGNYAVSYKNTGIIDLIGKVRIASEAGQVLETEQLYFDQKNEWFYTERKFKLTDAKGVSFGQGIDFSKDFKVINSQRISGEIESDEGLE</sequence>
<dbReference type="Gene3D" id="2.60.450.10">
    <property type="entry name" value="Lipopolysaccharide (LPS) transport protein A like domain"/>
    <property type="match status" value="1"/>
</dbReference>
<organism evidence="1 2">
    <name type="scientific">Flavobacterium artemisiae</name>
    <dbReference type="NCBI Taxonomy" id="2126556"/>
    <lineage>
        <taxon>Bacteria</taxon>
        <taxon>Pseudomonadati</taxon>
        <taxon>Bacteroidota</taxon>
        <taxon>Flavobacteriia</taxon>
        <taxon>Flavobacteriales</taxon>
        <taxon>Flavobacteriaceae</taxon>
        <taxon>Flavobacterium</taxon>
    </lineage>
</organism>
<dbReference type="InterPro" id="IPR010664">
    <property type="entry name" value="LipoPS_assembly_LptC-rel"/>
</dbReference>
<name>A0ABW4HDP4_9FLAO</name>
<reference evidence="2" key="1">
    <citation type="journal article" date="2019" name="Int. J. Syst. Evol. Microbiol.">
        <title>The Global Catalogue of Microorganisms (GCM) 10K type strain sequencing project: providing services to taxonomists for standard genome sequencing and annotation.</title>
        <authorList>
            <consortium name="The Broad Institute Genomics Platform"/>
            <consortium name="The Broad Institute Genome Sequencing Center for Infectious Disease"/>
            <person name="Wu L."/>
            <person name="Ma J."/>
        </authorList>
    </citation>
    <scope>NUCLEOTIDE SEQUENCE [LARGE SCALE GENOMIC DNA]</scope>
    <source>
        <strain evidence="2">CCUG 70865</strain>
    </source>
</reference>
<dbReference type="InterPro" id="IPR026265">
    <property type="entry name" value="LptC"/>
</dbReference>
<dbReference type="Proteomes" id="UP001597138">
    <property type="component" value="Unassembled WGS sequence"/>
</dbReference>
<keyword evidence="2" id="KW-1185">Reference proteome</keyword>
<evidence type="ECO:0000313" key="1">
    <source>
        <dbReference type="EMBL" id="MFD1603624.1"/>
    </source>
</evidence>
<dbReference type="NCBIfam" id="TIGR04409">
    <property type="entry name" value="LptC_YrbK"/>
    <property type="match status" value="1"/>
</dbReference>
<evidence type="ECO:0000313" key="2">
    <source>
        <dbReference type="Proteomes" id="UP001597138"/>
    </source>
</evidence>